<dbReference type="GO" id="GO:0046513">
    <property type="term" value="P:ceramide biosynthetic process"/>
    <property type="evidence" value="ECO:0007669"/>
    <property type="project" value="TreeGrafter"/>
</dbReference>
<feature type="compositionally biased region" description="Polar residues" evidence="1">
    <location>
        <begin position="700"/>
        <end position="714"/>
    </location>
</feature>
<dbReference type="GO" id="GO:0005789">
    <property type="term" value="C:endoplasmic reticulum membrane"/>
    <property type="evidence" value="ECO:0007669"/>
    <property type="project" value="TreeGrafter"/>
</dbReference>
<feature type="transmembrane region" description="Helical" evidence="2">
    <location>
        <begin position="33"/>
        <end position="54"/>
    </location>
</feature>
<dbReference type="GO" id="GO:0000139">
    <property type="term" value="C:Golgi membrane"/>
    <property type="evidence" value="ECO:0007669"/>
    <property type="project" value="TreeGrafter"/>
</dbReference>
<feature type="region of interest" description="Disordered" evidence="1">
    <location>
        <begin position="698"/>
        <end position="727"/>
    </location>
</feature>
<reference evidence="3 4" key="1">
    <citation type="submission" date="2020-04" db="EMBL/GenBank/DDBJ databases">
        <title>Perkinsus chesapeaki whole genome sequence.</title>
        <authorList>
            <person name="Bogema D.R."/>
        </authorList>
    </citation>
    <scope>NUCLEOTIDE SEQUENCE [LARGE SCALE GENOMIC DNA]</scope>
    <source>
        <strain evidence="3">ATCC PRA-425</strain>
    </source>
</reference>
<dbReference type="AlphaFoldDB" id="A0A7J6MR98"/>
<dbReference type="PANTHER" id="PTHR21290:SF25">
    <property type="entry name" value="SPHINGOMYELIN SYNTHASE-RELATED PROTEIN 1"/>
    <property type="match status" value="1"/>
</dbReference>
<keyword evidence="2" id="KW-0812">Transmembrane</keyword>
<dbReference type="Gene3D" id="3.80.10.10">
    <property type="entry name" value="Ribonuclease Inhibitor"/>
    <property type="match status" value="1"/>
</dbReference>
<dbReference type="InterPro" id="IPR032675">
    <property type="entry name" value="LRR_dom_sf"/>
</dbReference>
<dbReference type="OrthoDB" id="433991at2759"/>
<protein>
    <submittedName>
        <fullName evidence="3">Uncharacterized protein</fullName>
    </submittedName>
</protein>
<feature type="compositionally biased region" description="Polar residues" evidence="1">
    <location>
        <begin position="275"/>
        <end position="289"/>
    </location>
</feature>
<evidence type="ECO:0000313" key="4">
    <source>
        <dbReference type="Proteomes" id="UP000591131"/>
    </source>
</evidence>
<evidence type="ECO:0000256" key="1">
    <source>
        <dbReference type="SAM" id="MobiDB-lite"/>
    </source>
</evidence>
<gene>
    <name evidence="3" type="ORF">FOL47_009665</name>
</gene>
<evidence type="ECO:0000256" key="2">
    <source>
        <dbReference type="SAM" id="Phobius"/>
    </source>
</evidence>
<accession>A0A7J6MR98</accession>
<dbReference type="GO" id="GO:0033188">
    <property type="term" value="F:sphingomyelin synthase activity"/>
    <property type="evidence" value="ECO:0007669"/>
    <property type="project" value="TreeGrafter"/>
</dbReference>
<feature type="region of interest" description="Disordered" evidence="1">
    <location>
        <begin position="273"/>
        <end position="299"/>
    </location>
</feature>
<proteinExistence type="predicted"/>
<dbReference type="EMBL" id="JAAPAO010000069">
    <property type="protein sequence ID" value="KAF4674128.1"/>
    <property type="molecule type" value="Genomic_DNA"/>
</dbReference>
<dbReference type="GO" id="GO:0047493">
    <property type="term" value="F:ceramide cholinephosphotransferase activity"/>
    <property type="evidence" value="ECO:0007669"/>
    <property type="project" value="TreeGrafter"/>
</dbReference>
<keyword evidence="4" id="KW-1185">Reference proteome</keyword>
<dbReference type="GO" id="GO:0005886">
    <property type="term" value="C:plasma membrane"/>
    <property type="evidence" value="ECO:0007669"/>
    <property type="project" value="TreeGrafter"/>
</dbReference>
<keyword evidence="2" id="KW-0472">Membrane</keyword>
<feature type="transmembrane region" description="Helical" evidence="2">
    <location>
        <begin position="112"/>
        <end position="136"/>
    </location>
</feature>
<comment type="caution">
    <text evidence="3">The sequence shown here is derived from an EMBL/GenBank/DDBJ whole genome shotgun (WGS) entry which is preliminary data.</text>
</comment>
<name>A0A7J6MR98_PERCH</name>
<dbReference type="SUPFAM" id="SSF52047">
    <property type="entry name" value="RNI-like"/>
    <property type="match status" value="1"/>
</dbReference>
<feature type="transmembrane region" description="Helical" evidence="2">
    <location>
        <begin position="89"/>
        <end position="105"/>
    </location>
</feature>
<evidence type="ECO:0000313" key="3">
    <source>
        <dbReference type="EMBL" id="KAF4674128.1"/>
    </source>
</evidence>
<sequence length="1209" mass="134143">MSGGGDTLMRRSRHSAVFDFVCLPMKQLACWQLVAGCLWMAACAYVNCISQVYVDKFQDQRYHDRTPELLTDLGFYFLSYIEIPHLADYWNVVIVVFTLLPVLLFHPNRLKVILRFLAIQGSVFFFRSATIIVTLLPPPNKHCVNLTNPDENIFIEAAKLISGLRFTCGDTIFSGHAANFTLMALIWSEYGYGFLAVDESARGYSALGSSRRGQIGGRHRGGPVLHFIFRRLMPLLWWIAAITGTPRASAVGGRTLSIEMQPIQEFPDLEAMEAGTNSPESSASKQPSGSEAGPSLYGRSRSGRFNSDFTDIDDTFVIEDSFSRVLYVLLFAPQYNSGSWDSFILGPPKRVDTVGHGEANFMDLGRLLIGRVGIENVSRERVSPACTWSVVHSYRGRPGCTNPSTDIKNAIVGGALVGSAKSQPPISGGGDTLMRRSRHSAVFDFVCLPMKQLACWQLVAGCLWMAACAYVNCISQIYVDKFQNEHYHGRTPELLPDLGFYFLPHIEVPHLADYWNVAIVVSTMLPVVLFHPKRRKVILRFLAIQGSVFLLRSATIIVTLLPPPYQLCVNVSSPDENVFLEAAKIVLGVRFTCGDILFSGHAANFTLMALIWSEYGYGFLAVDESARGYSALGSSRRGQIGGRHRGGPVLHFIFRRLMPLLWWIAAITGTPRASAVGGRTLSIEMQPIQEFPDLEAMEAGTNSPENSASKQPSGSEAGPSLYGRSRSGRFNSDFTDIDDTFVIEDSSAVVQQIRELRRVKKILVGGFSEAMSSDEARSTLLQAEKILRQWEAIIEIDDLWTKLVIAKLTAFIIYIITYLTQELQHCHTPYLDPPKSNPIKNTDNLLSACKARVIEVAKGFIGDNPYLSAAVNSELREASVFLNGQPLTAVPWGPDISSASMEIRRAFIAEASLFTLAVASLPFGDEQWKELCISHKKLEEPILFWCLPEECLSENKVHIRLDQTPSRKGSVFVEEFVRFEVEVEVHGKPFAWQTDADFEAFLNEELKHRANTDPGLQQAGIGYLTAAHIAVHDLKSLRITPDIVLDLSRNQLADRAASHLCLLLQKLQRTLKVLNLSNNPGLTAATAISLAKCAAEGFASEELTVCETYESMDEECTRSGSEGKPMTARPLEFIDLTGCSIDEEQTESAINKVLNVAADEPRAPYRRTRDEKLLNHTPAPMIALETINNHIHRVFAKEAQVKYKFVDTG</sequence>
<dbReference type="PANTHER" id="PTHR21290">
    <property type="entry name" value="SPHINGOMYELIN SYNTHETASE"/>
    <property type="match status" value="1"/>
</dbReference>
<organism evidence="3 4">
    <name type="scientific">Perkinsus chesapeaki</name>
    <name type="common">Clam parasite</name>
    <name type="synonym">Perkinsus andrewsi</name>
    <dbReference type="NCBI Taxonomy" id="330153"/>
    <lineage>
        <taxon>Eukaryota</taxon>
        <taxon>Sar</taxon>
        <taxon>Alveolata</taxon>
        <taxon>Perkinsozoa</taxon>
        <taxon>Perkinsea</taxon>
        <taxon>Perkinsida</taxon>
        <taxon>Perkinsidae</taxon>
        <taxon>Perkinsus</taxon>
    </lineage>
</organism>
<dbReference type="Proteomes" id="UP000591131">
    <property type="component" value="Unassembled WGS sequence"/>
</dbReference>
<keyword evidence="2" id="KW-1133">Transmembrane helix</keyword>
<dbReference type="InterPro" id="IPR045221">
    <property type="entry name" value="Sphingomyelin_synth-like"/>
</dbReference>